<accession>A0A6G1FE21</accession>
<keyword evidence="3" id="KW-1185">Reference proteome</keyword>
<evidence type="ECO:0000313" key="3">
    <source>
        <dbReference type="Proteomes" id="UP000479710"/>
    </source>
</evidence>
<dbReference type="AlphaFoldDB" id="A0A6G1FE21"/>
<proteinExistence type="predicted"/>
<name>A0A6G1FE21_9ORYZ</name>
<evidence type="ECO:0008006" key="4">
    <source>
        <dbReference type="Google" id="ProtNLM"/>
    </source>
</evidence>
<evidence type="ECO:0000313" key="2">
    <source>
        <dbReference type="EMBL" id="KAF0935119.1"/>
    </source>
</evidence>
<gene>
    <name evidence="2" type="ORF">E2562_030406</name>
</gene>
<sequence>MTSYGQAAVDLDGSGGGDSSQKLGPEVPLRGDRVGGGGTRWEPGGIPRFGFRRSSVGGAGWSADDGGGGRGCRLGAHGC</sequence>
<protein>
    <recommendedName>
        <fullName evidence="4">DUF834 domain-containing protein</fullName>
    </recommendedName>
</protein>
<feature type="region of interest" description="Disordered" evidence="1">
    <location>
        <begin position="1"/>
        <end position="51"/>
    </location>
</feature>
<dbReference type="Proteomes" id="UP000479710">
    <property type="component" value="Unassembled WGS sequence"/>
</dbReference>
<reference evidence="2 3" key="1">
    <citation type="submission" date="2019-11" db="EMBL/GenBank/DDBJ databases">
        <title>Whole genome sequence of Oryza granulata.</title>
        <authorList>
            <person name="Li W."/>
        </authorList>
    </citation>
    <scope>NUCLEOTIDE SEQUENCE [LARGE SCALE GENOMIC DNA]</scope>
    <source>
        <strain evidence="3">cv. Menghai</strain>
        <tissue evidence="2">Leaf</tissue>
    </source>
</reference>
<dbReference type="EMBL" id="SPHZ02000001">
    <property type="protein sequence ID" value="KAF0935119.1"/>
    <property type="molecule type" value="Genomic_DNA"/>
</dbReference>
<evidence type="ECO:0000256" key="1">
    <source>
        <dbReference type="SAM" id="MobiDB-lite"/>
    </source>
</evidence>
<organism evidence="2 3">
    <name type="scientific">Oryza meyeriana var. granulata</name>
    <dbReference type="NCBI Taxonomy" id="110450"/>
    <lineage>
        <taxon>Eukaryota</taxon>
        <taxon>Viridiplantae</taxon>
        <taxon>Streptophyta</taxon>
        <taxon>Embryophyta</taxon>
        <taxon>Tracheophyta</taxon>
        <taxon>Spermatophyta</taxon>
        <taxon>Magnoliopsida</taxon>
        <taxon>Liliopsida</taxon>
        <taxon>Poales</taxon>
        <taxon>Poaceae</taxon>
        <taxon>BOP clade</taxon>
        <taxon>Oryzoideae</taxon>
        <taxon>Oryzeae</taxon>
        <taxon>Oryzinae</taxon>
        <taxon>Oryza</taxon>
        <taxon>Oryza meyeriana</taxon>
    </lineage>
</organism>
<comment type="caution">
    <text evidence="2">The sequence shown here is derived from an EMBL/GenBank/DDBJ whole genome shotgun (WGS) entry which is preliminary data.</text>
</comment>